<dbReference type="RefSeq" id="WP_013536668.1">
    <property type="nucleotide sequence ID" value="NC_014924.1"/>
</dbReference>
<reference evidence="3 4" key="1">
    <citation type="submission" date="2011-01" db="EMBL/GenBank/DDBJ databases">
        <title>Complete sequence of Pseudoxanthomonas suwonensis 11-1.</title>
        <authorList>
            <consortium name="US DOE Joint Genome Institute"/>
            <person name="Lucas S."/>
            <person name="Copeland A."/>
            <person name="Lapidus A."/>
            <person name="Cheng J.-F."/>
            <person name="Goodwin L."/>
            <person name="Pitluck S."/>
            <person name="Teshima H."/>
            <person name="Detter J.C."/>
            <person name="Han C."/>
            <person name="Tapia R."/>
            <person name="Land M."/>
            <person name="Hauser L."/>
            <person name="Kyrpides N."/>
            <person name="Ivanova N."/>
            <person name="Ovchinnikova G."/>
            <person name="Siebers A.K."/>
            <person name="Allgaier M."/>
            <person name="Thelen M.P."/>
            <person name="Hugenholtz P."/>
            <person name="Gladden J."/>
            <person name="Woyke T."/>
        </authorList>
    </citation>
    <scope>NUCLEOTIDE SEQUENCE [LARGE SCALE GENOMIC DNA]</scope>
    <source>
        <strain evidence="4">11-1</strain>
    </source>
</reference>
<keyword evidence="4" id="KW-1185">Reference proteome</keyword>
<evidence type="ECO:0000256" key="1">
    <source>
        <dbReference type="SAM" id="SignalP"/>
    </source>
</evidence>
<dbReference type="HOGENOM" id="CLU_136216_0_0_6"/>
<evidence type="ECO:0000313" key="4">
    <source>
        <dbReference type="Proteomes" id="UP000008632"/>
    </source>
</evidence>
<name>E6WXH7_PSEUU</name>
<evidence type="ECO:0000313" key="3">
    <source>
        <dbReference type="EMBL" id="ADV28843.1"/>
    </source>
</evidence>
<feature type="domain" description="PepSY" evidence="2">
    <location>
        <begin position="101"/>
        <end position="155"/>
    </location>
</feature>
<feature type="domain" description="PepSY" evidence="2">
    <location>
        <begin position="12"/>
        <end position="90"/>
    </location>
</feature>
<dbReference type="EMBL" id="CP002446">
    <property type="protein sequence ID" value="ADV28843.1"/>
    <property type="molecule type" value="Genomic_DNA"/>
</dbReference>
<dbReference type="AlphaFoldDB" id="E6WXH7"/>
<gene>
    <name evidence="3" type="ordered locus">Psesu_3020</name>
</gene>
<dbReference type="KEGG" id="psu:Psesu_3020"/>
<dbReference type="Pfam" id="PF13670">
    <property type="entry name" value="PepSY_2"/>
    <property type="match status" value="2"/>
</dbReference>
<proteinExistence type="predicted"/>
<feature type="chain" id="PRO_5003212353" evidence="1">
    <location>
        <begin position="24"/>
        <end position="159"/>
    </location>
</feature>
<organism evidence="3 4">
    <name type="scientific">Pseudoxanthomonas suwonensis (strain 11-1)</name>
    <dbReference type="NCBI Taxonomy" id="743721"/>
    <lineage>
        <taxon>Bacteria</taxon>
        <taxon>Pseudomonadati</taxon>
        <taxon>Pseudomonadota</taxon>
        <taxon>Gammaproteobacteria</taxon>
        <taxon>Lysobacterales</taxon>
        <taxon>Lysobacteraceae</taxon>
        <taxon>Pseudoxanthomonas</taxon>
    </lineage>
</organism>
<accession>E6WXH7</accession>
<feature type="signal peptide" evidence="1">
    <location>
        <begin position="1"/>
        <end position="23"/>
    </location>
</feature>
<protein>
    <submittedName>
        <fullName evidence="3">Propeptide PepSY amd peptidase M4</fullName>
    </submittedName>
</protein>
<dbReference type="InterPro" id="IPR025711">
    <property type="entry name" value="PepSY"/>
</dbReference>
<keyword evidence="1" id="KW-0732">Signal</keyword>
<evidence type="ECO:0000259" key="2">
    <source>
        <dbReference type="Pfam" id="PF13670"/>
    </source>
</evidence>
<dbReference type="Proteomes" id="UP000008632">
    <property type="component" value="Chromosome"/>
</dbReference>
<dbReference type="STRING" id="743721.Psesu_3020"/>
<dbReference type="eggNOG" id="COG5591">
    <property type="taxonomic scope" value="Bacteria"/>
</dbReference>
<sequence length="159" mass="17297">MKRTARYSFPALVAIAMALPAAASEPTKPLDTPAPTRQQAADQALTEAQVRSLLTSAGYTKINDVEFDDGMWEADATSANGKKVDVRVDAGGRIYTDEQVSNLSAEDVKARLTAAGYSKIHDVDFDDGIWKAEGERKDGQEVEIRLDPKDGRIINVEND</sequence>